<dbReference type="SUPFAM" id="SSF55608">
    <property type="entry name" value="Homing endonucleases"/>
    <property type="match status" value="2"/>
</dbReference>
<sequence length="306" mass="36297">MYEDGMSTTEIAIEGNVTSRRITQILKKNNVELRPRGHWKRKYHINEDYFKHWSPNMAYILGFFLADGTITDITQTLSISQKEIGILEQIRDEMKSNHPIGKNKYGVYFLNINSKIIKDDLMNIHGLTPNKSKTVEFPYVPEEYIHHFVRGYFDGDGSINYEKYVVTFVGGSKLFFSELIKVFEKQHLTPSLKDRKSHYHLFISGRKSIQTFANWIYKDKTLYLQRKFNEFNKEKLSYNQLKDRAIKVTKEAVLERRRIFLNILKVNGCVKLTSEKIGISPYTYKTWLKKDRIFEQEFYNILNERE</sequence>
<evidence type="ECO:0000313" key="3">
    <source>
        <dbReference type="Proteomes" id="UP000322524"/>
    </source>
</evidence>
<dbReference type="InterPro" id="IPR004860">
    <property type="entry name" value="LAGLIDADG_dom"/>
</dbReference>
<keyword evidence="2" id="KW-0540">Nuclease</keyword>
<dbReference type="AlphaFoldDB" id="A0A5D4T5R8"/>
<comment type="caution">
    <text evidence="2">The sequence shown here is derived from an EMBL/GenBank/DDBJ whole genome shotgun (WGS) entry which is preliminary data.</text>
</comment>
<dbReference type="EMBL" id="VTEV01000001">
    <property type="protein sequence ID" value="TYS71060.1"/>
    <property type="molecule type" value="Genomic_DNA"/>
</dbReference>
<proteinExistence type="predicted"/>
<gene>
    <name evidence="2" type="ORF">FZC76_00460</name>
</gene>
<evidence type="ECO:0000313" key="2">
    <source>
        <dbReference type="EMBL" id="TYS71060.1"/>
    </source>
</evidence>
<dbReference type="GO" id="GO:0004519">
    <property type="term" value="F:endonuclease activity"/>
    <property type="evidence" value="ECO:0007669"/>
    <property type="project" value="UniProtKB-KW"/>
</dbReference>
<dbReference type="InterPro" id="IPR027434">
    <property type="entry name" value="Homing_endonucl"/>
</dbReference>
<keyword evidence="2" id="KW-0378">Hydrolase</keyword>
<dbReference type="Gene3D" id="3.10.28.10">
    <property type="entry name" value="Homing endonucleases"/>
    <property type="match status" value="1"/>
</dbReference>
<feature type="domain" description="DOD-type homing endonuclease" evidence="1">
    <location>
        <begin position="60"/>
        <end position="188"/>
    </location>
</feature>
<dbReference type="OrthoDB" id="961985at2"/>
<accession>A0A5D4T5R8</accession>
<dbReference type="InterPro" id="IPR004042">
    <property type="entry name" value="Intein_endonuc_central"/>
</dbReference>
<reference evidence="2 3" key="1">
    <citation type="submission" date="2019-08" db="EMBL/GenBank/DDBJ databases">
        <title>Bacillus genomes from the desert of Cuatro Cienegas, Coahuila.</title>
        <authorList>
            <person name="Olmedo-Alvarez G."/>
        </authorList>
    </citation>
    <scope>NUCLEOTIDE SEQUENCE [LARGE SCALE GENOMIC DNA]</scope>
    <source>
        <strain evidence="2 3">CH28_1T</strain>
    </source>
</reference>
<evidence type="ECO:0000259" key="1">
    <source>
        <dbReference type="PROSITE" id="PS50819"/>
    </source>
</evidence>
<dbReference type="Pfam" id="PF14528">
    <property type="entry name" value="LAGLIDADG_3"/>
    <property type="match status" value="1"/>
</dbReference>
<dbReference type="PROSITE" id="PS50819">
    <property type="entry name" value="INTEIN_ENDONUCLEASE"/>
    <property type="match status" value="1"/>
</dbReference>
<dbReference type="Proteomes" id="UP000322524">
    <property type="component" value="Unassembled WGS sequence"/>
</dbReference>
<protein>
    <submittedName>
        <fullName evidence="2">Endonuclease</fullName>
    </submittedName>
</protein>
<dbReference type="Gene3D" id="1.10.10.60">
    <property type="entry name" value="Homeodomain-like"/>
    <property type="match status" value="1"/>
</dbReference>
<keyword evidence="2" id="KW-0255">Endonuclease</keyword>
<name>A0A5D4T5R8_9BACI</name>
<organism evidence="2 3">
    <name type="scientific">Sutcliffiella horikoshii</name>
    <dbReference type="NCBI Taxonomy" id="79883"/>
    <lineage>
        <taxon>Bacteria</taxon>
        <taxon>Bacillati</taxon>
        <taxon>Bacillota</taxon>
        <taxon>Bacilli</taxon>
        <taxon>Bacillales</taxon>
        <taxon>Bacillaceae</taxon>
        <taxon>Sutcliffiella</taxon>
    </lineage>
</organism>